<accession>A0A4Z1P478</accession>
<name>A0A4Z1P478_9PEZI</name>
<dbReference type="EMBL" id="SNSC02000013">
    <property type="protein sequence ID" value="TID18880.1"/>
    <property type="molecule type" value="Genomic_DNA"/>
</dbReference>
<evidence type="ECO:0000313" key="1">
    <source>
        <dbReference type="EMBL" id="TID18880.1"/>
    </source>
</evidence>
<proteinExistence type="predicted"/>
<organism evidence="1 2">
    <name type="scientific">Venturia nashicola</name>
    <dbReference type="NCBI Taxonomy" id="86259"/>
    <lineage>
        <taxon>Eukaryota</taxon>
        <taxon>Fungi</taxon>
        <taxon>Dikarya</taxon>
        <taxon>Ascomycota</taxon>
        <taxon>Pezizomycotina</taxon>
        <taxon>Dothideomycetes</taxon>
        <taxon>Pleosporomycetidae</taxon>
        <taxon>Venturiales</taxon>
        <taxon>Venturiaceae</taxon>
        <taxon>Venturia</taxon>
    </lineage>
</organism>
<reference evidence="1 2" key="1">
    <citation type="submission" date="2019-04" db="EMBL/GenBank/DDBJ databases">
        <title>High contiguity whole genome sequence and gene annotation resource for two Venturia nashicola isolates.</title>
        <authorList>
            <person name="Prokchorchik M."/>
            <person name="Won K."/>
            <person name="Lee Y."/>
            <person name="Choi E.D."/>
            <person name="Segonzac C."/>
            <person name="Sohn K.H."/>
        </authorList>
    </citation>
    <scope>NUCLEOTIDE SEQUENCE [LARGE SCALE GENOMIC DNA]</scope>
    <source>
        <strain evidence="1 2">PRI2</strain>
    </source>
</reference>
<evidence type="ECO:0000313" key="2">
    <source>
        <dbReference type="Proteomes" id="UP000298493"/>
    </source>
</evidence>
<keyword evidence="2" id="KW-1185">Reference proteome</keyword>
<protein>
    <submittedName>
        <fullName evidence="1">Uncharacterized protein</fullName>
    </submittedName>
</protein>
<sequence>MGGIWKGTNNGLLLAYLDDALDKGSHQPPGYGGTPLSTVFSTTSNLSSSKNMSPPRLEPEMAKNQALPSGLEEVVKPQRMMSVSATCTVEQYQQPRPRVGALRTIQPQESSRQRASQYEFNHSANIVTSDTHPHLSRRFRMSFDSRFHWAL</sequence>
<dbReference type="Proteomes" id="UP000298493">
    <property type="component" value="Unassembled WGS sequence"/>
</dbReference>
<comment type="caution">
    <text evidence="1">The sequence shown here is derived from an EMBL/GenBank/DDBJ whole genome shotgun (WGS) entry which is preliminary data.</text>
</comment>
<gene>
    <name evidence="1" type="ORF">E6O75_ATG06001</name>
</gene>
<dbReference type="AlphaFoldDB" id="A0A4Z1P478"/>